<dbReference type="Proteomes" id="UP000625283">
    <property type="component" value="Unassembled WGS sequence"/>
</dbReference>
<evidence type="ECO:0000313" key="5">
    <source>
        <dbReference type="Proteomes" id="UP000625283"/>
    </source>
</evidence>
<dbReference type="PANTHER" id="PTHR30273:SF2">
    <property type="entry name" value="PROTEIN FECR"/>
    <property type="match status" value="1"/>
</dbReference>
<dbReference type="Pfam" id="PF16344">
    <property type="entry name" value="FecR_C"/>
    <property type="match status" value="1"/>
</dbReference>
<dbReference type="EMBL" id="JAERTY010000001">
    <property type="protein sequence ID" value="MBL1407192.1"/>
    <property type="molecule type" value="Genomic_DNA"/>
</dbReference>
<evidence type="ECO:0000259" key="3">
    <source>
        <dbReference type="Pfam" id="PF16344"/>
    </source>
</evidence>
<feature type="transmembrane region" description="Helical" evidence="1">
    <location>
        <begin position="103"/>
        <end position="121"/>
    </location>
</feature>
<organism evidence="4 5">
    <name type="scientific">Sphingobacterium faecale</name>
    <dbReference type="NCBI Taxonomy" id="2803775"/>
    <lineage>
        <taxon>Bacteria</taxon>
        <taxon>Pseudomonadati</taxon>
        <taxon>Bacteroidota</taxon>
        <taxon>Sphingobacteriia</taxon>
        <taxon>Sphingobacteriales</taxon>
        <taxon>Sphingobacteriaceae</taxon>
        <taxon>Sphingobacterium</taxon>
    </lineage>
</organism>
<dbReference type="InterPro" id="IPR032508">
    <property type="entry name" value="FecR_C"/>
</dbReference>
<dbReference type="Gene3D" id="3.55.50.30">
    <property type="match status" value="1"/>
</dbReference>
<keyword evidence="5" id="KW-1185">Reference proteome</keyword>
<dbReference type="Gene3D" id="2.60.120.1440">
    <property type="match status" value="1"/>
</dbReference>
<dbReference type="PIRSF" id="PIRSF018266">
    <property type="entry name" value="FecR"/>
    <property type="match status" value="1"/>
</dbReference>
<dbReference type="InterPro" id="IPR012373">
    <property type="entry name" value="Ferrdict_sens_TM"/>
</dbReference>
<keyword evidence="1" id="KW-0472">Membrane</keyword>
<proteinExistence type="predicted"/>
<gene>
    <name evidence="4" type="ORF">JKG61_00360</name>
</gene>
<dbReference type="Pfam" id="PF04773">
    <property type="entry name" value="FecR"/>
    <property type="match status" value="1"/>
</dbReference>
<name>A0ABS1QXN9_9SPHI</name>
<keyword evidence="1" id="KW-0812">Transmembrane</keyword>
<protein>
    <submittedName>
        <fullName evidence="4">FecR domain-containing protein</fullName>
    </submittedName>
</protein>
<sequence length="343" mass="40210">MKHDFLLYKDFKAVDFFEDEAFTSYYLSGMRDDLSFWKSLVDTYPYLEQEIDKAIQWIELLRDQPLHQSKIDNETRWNRIQESLPLYVQAQDRLYRIRKIRRWIAQVAAILLLGFTIYEVGQLGTKENNTGYGEQRELLLPDASVVQLNSNSRLKYVRDWKTDKPREVWLDGEALFEVKHTAIMNRLQQEDYFIVHVGNISLTVLGTKFNVKDRREHIEVSLFEGSLQVMDKMGIKHILKPGETFIYDKVADTEQVLNNRNIQEALSWTRGEMVVEHQNLSDIIEVLEDNYGYTVELKDSSILNKRLQGVAPLTQADDILFVIRHAMQLDMKVEGKKITINSK</sequence>
<evidence type="ECO:0000259" key="2">
    <source>
        <dbReference type="Pfam" id="PF04773"/>
    </source>
</evidence>
<keyword evidence="1" id="KW-1133">Transmembrane helix</keyword>
<comment type="caution">
    <text evidence="4">The sequence shown here is derived from an EMBL/GenBank/DDBJ whole genome shotgun (WGS) entry which is preliminary data.</text>
</comment>
<evidence type="ECO:0000256" key="1">
    <source>
        <dbReference type="SAM" id="Phobius"/>
    </source>
</evidence>
<dbReference type="InterPro" id="IPR006860">
    <property type="entry name" value="FecR"/>
</dbReference>
<feature type="domain" description="Protein FecR C-terminal" evidence="3">
    <location>
        <begin position="273"/>
        <end position="340"/>
    </location>
</feature>
<reference evidence="4 5" key="1">
    <citation type="submission" date="2021-01" db="EMBL/GenBank/DDBJ databases">
        <title>C459-1 draft genome sequence.</title>
        <authorList>
            <person name="Zhang X.-F."/>
        </authorList>
    </citation>
    <scope>NUCLEOTIDE SEQUENCE [LARGE SCALE GENOMIC DNA]</scope>
    <source>
        <strain evidence="5">C459-1</strain>
    </source>
</reference>
<dbReference type="PANTHER" id="PTHR30273">
    <property type="entry name" value="PERIPLASMIC SIGNAL SENSOR AND SIGMA FACTOR ACTIVATOR FECR-RELATED"/>
    <property type="match status" value="1"/>
</dbReference>
<accession>A0ABS1QXN9</accession>
<evidence type="ECO:0000313" key="4">
    <source>
        <dbReference type="EMBL" id="MBL1407192.1"/>
    </source>
</evidence>
<dbReference type="RefSeq" id="WP_202101013.1">
    <property type="nucleotide sequence ID" value="NZ_JAERTY010000001.1"/>
</dbReference>
<feature type="domain" description="FecR protein" evidence="2">
    <location>
        <begin position="129"/>
        <end position="227"/>
    </location>
</feature>